<dbReference type="GO" id="GO:0016301">
    <property type="term" value="F:kinase activity"/>
    <property type="evidence" value="ECO:0007669"/>
    <property type="project" value="UniProtKB-KW"/>
</dbReference>
<keyword evidence="2" id="KW-0808">Transferase</keyword>
<dbReference type="GO" id="GO:0000156">
    <property type="term" value="F:phosphorelay response regulator activity"/>
    <property type="evidence" value="ECO:0007669"/>
    <property type="project" value="InterPro"/>
</dbReference>
<dbReference type="Pfam" id="PF04397">
    <property type="entry name" value="LytTR"/>
    <property type="match status" value="1"/>
</dbReference>
<gene>
    <name evidence="2" type="ORF">HM131_12740</name>
</gene>
<evidence type="ECO:0000259" key="1">
    <source>
        <dbReference type="PROSITE" id="PS50930"/>
    </source>
</evidence>
<dbReference type="InterPro" id="IPR007492">
    <property type="entry name" value="LytTR_DNA-bd_dom"/>
</dbReference>
<dbReference type="GO" id="GO:0003677">
    <property type="term" value="F:DNA binding"/>
    <property type="evidence" value="ECO:0007669"/>
    <property type="project" value="InterPro"/>
</dbReference>
<dbReference type="STRING" id="402384.HM131_12740"/>
<evidence type="ECO:0000313" key="3">
    <source>
        <dbReference type="Proteomes" id="UP000192527"/>
    </source>
</evidence>
<feature type="domain" description="HTH LytTR-type" evidence="1">
    <location>
        <begin position="42"/>
        <end position="146"/>
    </location>
</feature>
<accession>A0A1W5ZWK3</accession>
<reference evidence="2 3" key="1">
    <citation type="submission" date="2017-04" db="EMBL/GenBank/DDBJ databases">
        <title>The whole genome sequencing and assembly of Halobacillus mangrovi strain.</title>
        <authorList>
            <person name="Lee S.-J."/>
            <person name="Park M.-K."/>
            <person name="Kim J.-Y."/>
            <person name="Lee Y.-J."/>
            <person name="Yi H."/>
            <person name="Bahn Y.-S."/>
            <person name="Kim J.F."/>
            <person name="Lee D.-W."/>
        </authorList>
    </citation>
    <scope>NUCLEOTIDE SEQUENCE [LARGE SCALE GENOMIC DNA]</scope>
    <source>
        <strain evidence="2 3">KTB 131</strain>
    </source>
</reference>
<keyword evidence="2" id="KW-0418">Kinase</keyword>
<dbReference type="AlphaFoldDB" id="A0A1W5ZWK3"/>
<dbReference type="PROSITE" id="PS50930">
    <property type="entry name" value="HTH_LYTTR"/>
    <property type="match status" value="1"/>
</dbReference>
<proteinExistence type="predicted"/>
<dbReference type="Proteomes" id="UP000192527">
    <property type="component" value="Chromosome"/>
</dbReference>
<dbReference type="PANTHER" id="PTHR37299">
    <property type="entry name" value="TRANSCRIPTIONAL REGULATOR-RELATED"/>
    <property type="match status" value="1"/>
</dbReference>
<organism evidence="2 3">
    <name type="scientific">Halobacillus mangrovi</name>
    <dbReference type="NCBI Taxonomy" id="402384"/>
    <lineage>
        <taxon>Bacteria</taxon>
        <taxon>Bacillati</taxon>
        <taxon>Bacillota</taxon>
        <taxon>Bacilli</taxon>
        <taxon>Bacillales</taxon>
        <taxon>Bacillaceae</taxon>
        <taxon>Halobacillus</taxon>
    </lineage>
</organism>
<name>A0A1W5ZWK3_9BACI</name>
<protein>
    <submittedName>
        <fullName evidence="2">Histidine kinase</fullName>
    </submittedName>
</protein>
<dbReference type="InterPro" id="IPR046947">
    <property type="entry name" value="LytR-like"/>
</dbReference>
<dbReference type="SMART" id="SM00850">
    <property type="entry name" value="LytTR"/>
    <property type="match status" value="1"/>
</dbReference>
<sequence>MKVLLDVDGTHEETTVTIHCKEVNDSIKEILNYLNERKIEFILGKDGERQHILKPEEIHFFHAKGDYVHALTARGDFKIKEKLYELEQLLPAHRFIRLSKSVIANLYEISHFEPSFHGTLCVNFKSGVKEYASRHYVGKIKEVLKMNRRESK</sequence>
<dbReference type="Gene3D" id="2.40.50.1020">
    <property type="entry name" value="LytTr DNA-binding domain"/>
    <property type="match status" value="1"/>
</dbReference>
<dbReference type="PANTHER" id="PTHR37299:SF1">
    <property type="entry name" value="STAGE 0 SPORULATION PROTEIN A HOMOLOG"/>
    <property type="match status" value="1"/>
</dbReference>
<dbReference type="OrthoDB" id="9808614at2"/>
<dbReference type="RefSeq" id="WP_085030121.1">
    <property type="nucleotide sequence ID" value="NZ_CP020772.1"/>
</dbReference>
<dbReference type="KEGG" id="hmn:HM131_12740"/>
<dbReference type="EMBL" id="CP020772">
    <property type="protein sequence ID" value="ARI77660.1"/>
    <property type="molecule type" value="Genomic_DNA"/>
</dbReference>
<keyword evidence="3" id="KW-1185">Reference proteome</keyword>
<evidence type="ECO:0000313" key="2">
    <source>
        <dbReference type="EMBL" id="ARI77660.1"/>
    </source>
</evidence>